<evidence type="ECO:0000313" key="3">
    <source>
        <dbReference type="EMBL" id="PMD28373.1"/>
    </source>
</evidence>
<protein>
    <submittedName>
        <fullName evidence="3">Uncharacterized protein</fullName>
    </submittedName>
</protein>
<name>A0A2J6QQ29_9HELO</name>
<feature type="compositionally biased region" description="Low complexity" evidence="1">
    <location>
        <begin position="54"/>
        <end position="63"/>
    </location>
</feature>
<feature type="transmembrane region" description="Helical" evidence="2">
    <location>
        <begin position="6"/>
        <end position="29"/>
    </location>
</feature>
<keyword evidence="2" id="KW-0472">Membrane</keyword>
<dbReference type="Proteomes" id="UP000235672">
    <property type="component" value="Unassembled WGS sequence"/>
</dbReference>
<evidence type="ECO:0000256" key="2">
    <source>
        <dbReference type="SAM" id="Phobius"/>
    </source>
</evidence>
<keyword evidence="2" id="KW-0812">Transmembrane</keyword>
<dbReference type="EMBL" id="KZ613464">
    <property type="protein sequence ID" value="PMD28373.1"/>
    <property type="molecule type" value="Genomic_DNA"/>
</dbReference>
<gene>
    <name evidence="3" type="ORF">NA56DRAFT_696146</name>
</gene>
<reference evidence="3 4" key="1">
    <citation type="submission" date="2016-05" db="EMBL/GenBank/DDBJ databases">
        <title>A degradative enzymes factory behind the ericoid mycorrhizal symbiosis.</title>
        <authorList>
            <consortium name="DOE Joint Genome Institute"/>
            <person name="Martino E."/>
            <person name="Morin E."/>
            <person name="Grelet G."/>
            <person name="Kuo A."/>
            <person name="Kohler A."/>
            <person name="Daghino S."/>
            <person name="Barry K."/>
            <person name="Choi C."/>
            <person name="Cichocki N."/>
            <person name="Clum A."/>
            <person name="Copeland A."/>
            <person name="Hainaut M."/>
            <person name="Haridas S."/>
            <person name="Labutti K."/>
            <person name="Lindquist E."/>
            <person name="Lipzen A."/>
            <person name="Khouja H.-R."/>
            <person name="Murat C."/>
            <person name="Ohm R."/>
            <person name="Olson A."/>
            <person name="Spatafora J."/>
            <person name="Veneault-Fourrey C."/>
            <person name="Henrissat B."/>
            <person name="Grigoriev I."/>
            <person name="Martin F."/>
            <person name="Perotto S."/>
        </authorList>
    </citation>
    <scope>NUCLEOTIDE SEQUENCE [LARGE SCALE GENOMIC DNA]</scope>
    <source>
        <strain evidence="3 4">UAMH 7357</strain>
    </source>
</reference>
<keyword evidence="4" id="KW-1185">Reference proteome</keyword>
<evidence type="ECO:0000313" key="4">
    <source>
        <dbReference type="Proteomes" id="UP000235672"/>
    </source>
</evidence>
<accession>A0A2J6QQ29</accession>
<feature type="region of interest" description="Disordered" evidence="1">
    <location>
        <begin position="43"/>
        <end position="98"/>
    </location>
</feature>
<proteinExistence type="predicted"/>
<dbReference type="AlphaFoldDB" id="A0A2J6QQ29"/>
<sequence>MQGNDAIALIIGGLTAFGLACWGYSVWYLRYLKRCAAQVRAEQERQARIRRANRAPGASVPTAPRSPPPRRASVPTAPRNPPPHKDEPGQYRYERFDADEFSKLNDVYGAK</sequence>
<organism evidence="3 4">
    <name type="scientific">Hyaloscypha hepaticicola</name>
    <dbReference type="NCBI Taxonomy" id="2082293"/>
    <lineage>
        <taxon>Eukaryota</taxon>
        <taxon>Fungi</taxon>
        <taxon>Dikarya</taxon>
        <taxon>Ascomycota</taxon>
        <taxon>Pezizomycotina</taxon>
        <taxon>Leotiomycetes</taxon>
        <taxon>Helotiales</taxon>
        <taxon>Hyaloscyphaceae</taxon>
        <taxon>Hyaloscypha</taxon>
    </lineage>
</organism>
<keyword evidence="2" id="KW-1133">Transmembrane helix</keyword>
<evidence type="ECO:0000256" key="1">
    <source>
        <dbReference type="SAM" id="MobiDB-lite"/>
    </source>
</evidence>
<feature type="compositionally biased region" description="Basic and acidic residues" evidence="1">
    <location>
        <begin position="83"/>
        <end position="98"/>
    </location>
</feature>